<protein>
    <submittedName>
        <fullName evidence="4">Uncharacterized protein</fullName>
    </submittedName>
</protein>
<organism evidence="4 7">
    <name type="scientific">Adineta steineri</name>
    <dbReference type="NCBI Taxonomy" id="433720"/>
    <lineage>
        <taxon>Eukaryota</taxon>
        <taxon>Metazoa</taxon>
        <taxon>Spiralia</taxon>
        <taxon>Gnathifera</taxon>
        <taxon>Rotifera</taxon>
        <taxon>Eurotatoria</taxon>
        <taxon>Bdelloidea</taxon>
        <taxon>Adinetida</taxon>
        <taxon>Adinetidae</taxon>
        <taxon>Adineta</taxon>
    </lineage>
</organism>
<dbReference type="OrthoDB" id="1926212at2759"/>
<feature type="repeat" description="TPR" evidence="2">
    <location>
        <begin position="955"/>
        <end position="988"/>
    </location>
</feature>
<keyword evidence="2" id="KW-0802">TPR repeat</keyword>
<evidence type="ECO:0000256" key="3">
    <source>
        <dbReference type="SAM" id="MobiDB-lite"/>
    </source>
</evidence>
<feature type="region of interest" description="Disordered" evidence="3">
    <location>
        <begin position="1195"/>
        <end position="1233"/>
    </location>
</feature>
<dbReference type="GO" id="GO:0005814">
    <property type="term" value="C:centriole"/>
    <property type="evidence" value="ECO:0007669"/>
    <property type="project" value="TreeGrafter"/>
</dbReference>
<dbReference type="PANTHER" id="PTHR44117">
    <property type="entry name" value="INTRAFLAGELLAR TRANSPORT PROTEIN 88 HOMOLOG"/>
    <property type="match status" value="1"/>
</dbReference>
<dbReference type="GO" id="GO:0097730">
    <property type="term" value="C:non-motile cilium"/>
    <property type="evidence" value="ECO:0007669"/>
    <property type="project" value="TreeGrafter"/>
</dbReference>
<dbReference type="Gene3D" id="1.25.40.10">
    <property type="entry name" value="Tetratricopeptide repeat domain"/>
    <property type="match status" value="2"/>
</dbReference>
<dbReference type="Pfam" id="PF14559">
    <property type="entry name" value="TPR_19"/>
    <property type="match status" value="1"/>
</dbReference>
<dbReference type="Proteomes" id="UP000663877">
    <property type="component" value="Unassembled WGS sequence"/>
</dbReference>
<dbReference type="EMBL" id="CAJNOM010000934">
    <property type="protein sequence ID" value="CAF1579575.1"/>
    <property type="molecule type" value="Genomic_DNA"/>
</dbReference>
<evidence type="ECO:0000313" key="4">
    <source>
        <dbReference type="EMBL" id="CAF1310033.1"/>
    </source>
</evidence>
<dbReference type="InterPro" id="IPR032743">
    <property type="entry name" value="FAM47"/>
</dbReference>
<comment type="similarity">
    <text evidence="1">Belongs to the FAM47 family.</text>
</comment>
<name>A0A815EDN6_9BILA</name>
<dbReference type="PANTHER" id="PTHR44117:SF1">
    <property type="entry name" value="INTRAFLAGELLAR TRANSPORT PROTEIN 88 HOMOLOG"/>
    <property type="match status" value="1"/>
</dbReference>
<keyword evidence="6" id="KW-1185">Reference proteome</keyword>
<gene>
    <name evidence="4" type="ORF">BJG266_LOCUS32761</name>
    <name evidence="5" type="ORF">QVE165_LOCUS49849</name>
</gene>
<dbReference type="SUPFAM" id="SSF81901">
    <property type="entry name" value="HCP-like"/>
    <property type="match status" value="1"/>
</dbReference>
<dbReference type="PROSITE" id="PS50005">
    <property type="entry name" value="TPR"/>
    <property type="match status" value="1"/>
</dbReference>
<accession>A0A815EDN6</accession>
<reference evidence="4" key="1">
    <citation type="submission" date="2021-02" db="EMBL/GenBank/DDBJ databases">
        <authorList>
            <person name="Nowell W R."/>
        </authorList>
    </citation>
    <scope>NUCLEOTIDE SEQUENCE</scope>
</reference>
<dbReference type="SMART" id="SM00028">
    <property type="entry name" value="TPR"/>
    <property type="match status" value="8"/>
</dbReference>
<feature type="compositionally biased region" description="Polar residues" evidence="3">
    <location>
        <begin position="199"/>
        <end position="213"/>
    </location>
</feature>
<sequence>MSIKRDSTNDLKYVLLPTLENHRREPKFQPWYRERMKMKYPCHINTKNWKFVKDGLDDFRDGLPPSHNDIILEPDKGPGPVIISQKRRVKATVSNPRRRLDDHQIFFSRELPTAEKRRQLIDYYISTLLDHPMAFFPHFNQVLSPDMYEQVAKLLEGELSRVINEEQNLLSEEHKDMVSLSPSVPITGFDRSNTDKTVSEQSVTTHNQNSSEESGAKKKRTRPGLSTIVYDEAGNQWDSEEYEKKQKNPYRWYIDKQIEIQNSKGPTREDIAASAMEAHLRKVAEHFCSWLYDLGGESNFDIDPAVVRNLFSTAYDTKPSLDVPIKIVQMTRIPPELREGVHDTMIAGSKEEKPTFSKTRLNPKVTKPNALTSRSIDSSKFGKYRYGAWYLPRNLWQRSLTTEQLQDPKKIQAEREDATRLREEQTNAYLAPLHGVDAFKDYLVEKKCSPFTKNKPDSYAGFNEYNPLLDTNSLKYDTELQQAVLKTSHGRRAAPSSQAGQKGGFFSKMKNVFNRPKNADVPVSASNSTTGRLGTASRAAQQQQQNTAVGAPLGSTARRPVTAQKRPTTAIQGAGFSAGPGAFGSYVAVSAAGPNPFEKKEESNEEKARKIEKSIIDLVNESCLAYEKNDSKTALEKAEEAVRNEKSLTRYCEEQSISESDINLQGFVTLHCANMYTKCGMNTEAINQYNIILKNKLIPAHSRIRINMGNILLQSKQYVKALKMFRMALDQVSEQNSDLKLKIRENIAATHIIMGQYGEAAQTYESIVQERANYRVCFNLLLCYHTLNQRDKTRSAFTDLLKIPFINSEDDYLVSMDKENKHANLVLEAIRDDRLRQYERKRRRFAEHVIITAAKLIGNNSDGEFVGGYEWCIEQVRASSYIELASGLEIQKAIAYLREDNFVKAIATLKEFEKAEAKLASAAATNLSFLYFLEKDLNNAHKYADLALKSDKFNPASLTNKGNCCYAQEDYDKAQYYYEEALNIDAGSVEALHNLILTLIKSRQFQRVKDYLHKYTIIQPDNSQVFCLMAQVLQQTNDIDQAKSWYLQALSIHRTDGYLHRRIGELIDGQSNKSDALQYYFDAYRHNPCDIKTLEWLASYYIETQYPEKAVEFCQQAALVRPGEIKWHLMVASCYRRAGDYTAALEKYKWIHQHFPEDTDCIQFLIKISTDLGLHDREMYENELKKVNKLKEIQQQRKTSADKSQNMIKGRKVTSTERDVSSNNRNQQIDDHRKRIPIDLDNTEGVFSQQELITTHPYVEQFPEHMKNERPKTAISKKEANTIIFDDNDDAAELLPD</sequence>
<feature type="region of interest" description="Disordered" evidence="3">
    <location>
        <begin position="183"/>
        <end position="224"/>
    </location>
</feature>
<dbReference type="EMBL" id="CAJNOI010000573">
    <property type="protein sequence ID" value="CAF1310033.1"/>
    <property type="molecule type" value="Genomic_DNA"/>
</dbReference>
<dbReference type="GO" id="GO:0036064">
    <property type="term" value="C:ciliary basal body"/>
    <property type="evidence" value="ECO:0007669"/>
    <property type="project" value="TreeGrafter"/>
</dbReference>
<dbReference type="InterPro" id="IPR019734">
    <property type="entry name" value="TPR_rpt"/>
</dbReference>
<evidence type="ECO:0000313" key="6">
    <source>
        <dbReference type="Proteomes" id="UP000663832"/>
    </source>
</evidence>
<dbReference type="GO" id="GO:0042073">
    <property type="term" value="P:intraciliary transport"/>
    <property type="evidence" value="ECO:0007669"/>
    <property type="project" value="TreeGrafter"/>
</dbReference>
<evidence type="ECO:0000313" key="7">
    <source>
        <dbReference type="Proteomes" id="UP000663877"/>
    </source>
</evidence>
<evidence type="ECO:0000313" key="5">
    <source>
        <dbReference type="EMBL" id="CAF1579575.1"/>
    </source>
</evidence>
<evidence type="ECO:0000256" key="1">
    <source>
        <dbReference type="ARBA" id="ARBA00005277"/>
    </source>
</evidence>
<proteinExistence type="inferred from homology"/>
<dbReference type="InterPro" id="IPR011990">
    <property type="entry name" value="TPR-like_helical_dom_sf"/>
</dbReference>
<dbReference type="GO" id="GO:0097546">
    <property type="term" value="C:ciliary base"/>
    <property type="evidence" value="ECO:0007669"/>
    <property type="project" value="TreeGrafter"/>
</dbReference>
<evidence type="ECO:0000256" key="2">
    <source>
        <dbReference type="PROSITE-ProRule" id="PRU00339"/>
    </source>
</evidence>
<dbReference type="GO" id="GO:0019894">
    <property type="term" value="F:kinesin binding"/>
    <property type="evidence" value="ECO:0007669"/>
    <property type="project" value="TreeGrafter"/>
</dbReference>
<dbReference type="GO" id="GO:1905515">
    <property type="term" value="P:non-motile cilium assembly"/>
    <property type="evidence" value="ECO:0007669"/>
    <property type="project" value="TreeGrafter"/>
</dbReference>
<dbReference type="Proteomes" id="UP000663832">
    <property type="component" value="Unassembled WGS sequence"/>
</dbReference>
<dbReference type="SUPFAM" id="SSF48452">
    <property type="entry name" value="TPR-like"/>
    <property type="match status" value="1"/>
</dbReference>
<comment type="caution">
    <text evidence="4">The sequence shown here is derived from an EMBL/GenBank/DDBJ whole genome shotgun (WGS) entry which is preliminary data.</text>
</comment>
<dbReference type="Pfam" id="PF14642">
    <property type="entry name" value="FAM47"/>
    <property type="match status" value="1"/>
</dbReference>